<dbReference type="EMBL" id="JASNQZ010000014">
    <property type="protein sequence ID" value="KAL0948043.1"/>
    <property type="molecule type" value="Genomic_DNA"/>
</dbReference>
<evidence type="ECO:0000313" key="2">
    <source>
        <dbReference type="Proteomes" id="UP001556367"/>
    </source>
</evidence>
<protein>
    <recommendedName>
        <fullName evidence="3">F-box domain-containing protein</fullName>
    </recommendedName>
</protein>
<proteinExistence type="predicted"/>
<dbReference type="SUPFAM" id="SSF52058">
    <property type="entry name" value="L domain-like"/>
    <property type="match status" value="1"/>
</dbReference>
<name>A0ABR3IXQ1_9AGAR</name>
<evidence type="ECO:0008006" key="3">
    <source>
        <dbReference type="Google" id="ProtNLM"/>
    </source>
</evidence>
<dbReference type="Gene3D" id="3.80.10.10">
    <property type="entry name" value="Ribonuclease Inhibitor"/>
    <property type="match status" value="1"/>
</dbReference>
<keyword evidence="2" id="KW-1185">Reference proteome</keyword>
<dbReference type="InterPro" id="IPR032675">
    <property type="entry name" value="LRR_dom_sf"/>
</dbReference>
<accession>A0ABR3IXQ1</accession>
<dbReference type="Proteomes" id="UP001556367">
    <property type="component" value="Unassembled WGS sequence"/>
</dbReference>
<comment type="caution">
    <text evidence="1">The sequence shown here is derived from an EMBL/GenBank/DDBJ whole genome shotgun (WGS) entry which is preliminary data.</text>
</comment>
<organism evidence="1 2">
    <name type="scientific">Hohenbuehelia grisea</name>
    <dbReference type="NCBI Taxonomy" id="104357"/>
    <lineage>
        <taxon>Eukaryota</taxon>
        <taxon>Fungi</taxon>
        <taxon>Dikarya</taxon>
        <taxon>Basidiomycota</taxon>
        <taxon>Agaricomycotina</taxon>
        <taxon>Agaricomycetes</taxon>
        <taxon>Agaricomycetidae</taxon>
        <taxon>Agaricales</taxon>
        <taxon>Pleurotineae</taxon>
        <taxon>Pleurotaceae</taxon>
        <taxon>Hohenbuehelia</taxon>
    </lineage>
</organism>
<gene>
    <name evidence="1" type="ORF">HGRIS_010668</name>
</gene>
<evidence type="ECO:0000313" key="1">
    <source>
        <dbReference type="EMBL" id="KAL0948043.1"/>
    </source>
</evidence>
<sequence>MDFPILPGDVERLIVETTAEVSQEAAVELVRVCRVYRRWAMPAMYKVVTLKSTEQAKKFLETLLQASSKSASPALPLPLAEYIKVLNFSNDIDIGTVSSIVPLCTHAVTVGYWRVRSKFIPGPQLDISKCPSLRRLSLDLSHLSSTNDLARITHLDICSPVLSAWYSLLPQLTSLTHLFICEDFLSNIPDRLEALLPHLPPSIRVFAIHVTSTPESESFPAAKAVLLGKVDVRVVVVSESEWVMPGIDNTDGTSILCRPFNNLLSDWCHTPVGGMDVWELAEALIERRRKRDATRAQVAPCGA</sequence>
<reference evidence="2" key="1">
    <citation type="submission" date="2024-06" db="EMBL/GenBank/DDBJ databases">
        <title>Multi-omics analyses provide insights into the biosynthesis of the anticancer antibiotic pleurotin in Hohenbuehelia grisea.</title>
        <authorList>
            <person name="Weaver J.A."/>
            <person name="Alberti F."/>
        </authorList>
    </citation>
    <scope>NUCLEOTIDE SEQUENCE [LARGE SCALE GENOMIC DNA]</scope>
    <source>
        <strain evidence="2">T-177</strain>
    </source>
</reference>